<dbReference type="SUPFAM" id="SSF51905">
    <property type="entry name" value="FAD/NAD(P)-binding domain"/>
    <property type="match status" value="1"/>
</dbReference>
<dbReference type="Pfam" id="PF13450">
    <property type="entry name" value="NAD_binding_8"/>
    <property type="match status" value="1"/>
</dbReference>
<dbReference type="GO" id="GO:0016651">
    <property type="term" value="F:oxidoreductase activity, acting on NAD(P)H"/>
    <property type="evidence" value="ECO:0007669"/>
    <property type="project" value="InterPro"/>
</dbReference>
<sequence length="363" mass="40040">MLEKMARVLVVGAGMTGAASAALVRQHIPEIGSITIWDKGRGAGGRMSTARCPEDSSITADLGAQYISLTKEYSNKRQSIYNELIQQGILSSMTGKIEGPNNFDEPGTQHFVTPLGVSSLVKYFINKSDAKVKYQHTVADVSFDSDRKINVETKEKIIENFDVVILTLPVPQILQLKGSVHDLIDRETDLKCGLQSVSYSSRYALAMFFPPQTVLPISWSAQYLADDPCIRYMAVDQIKRGQANASVGQSLVVHTNVPFGLSHLEEDMESVKTIVMRRVREVLPDLPEPLCAKIQRWRFSQIHKAYKDSPGCLILNKAPLIILAGDGFSHSTFDGCLDSAEAVLKTVKENIEIQKQSRPTSGL</sequence>
<feature type="domain" description="Amine oxidase" evidence="1">
    <location>
        <begin position="94"/>
        <end position="341"/>
    </location>
</feature>
<evidence type="ECO:0000313" key="3">
    <source>
        <dbReference type="Proteomes" id="UP001283361"/>
    </source>
</evidence>
<dbReference type="InterPro" id="IPR040174">
    <property type="entry name" value="RNLS"/>
</dbReference>
<accession>A0AAE1AZT2</accession>
<dbReference type="AlphaFoldDB" id="A0AAE1AZT2"/>
<name>A0AAE1AZT2_9GAST</name>
<comment type="caution">
    <text evidence="2">The sequence shown here is derived from an EMBL/GenBank/DDBJ whole genome shotgun (WGS) entry which is preliminary data.</text>
</comment>
<proteinExistence type="predicted"/>
<dbReference type="InterPro" id="IPR002937">
    <property type="entry name" value="Amino_oxidase"/>
</dbReference>
<dbReference type="PANTHER" id="PTHR23357:SF1">
    <property type="entry name" value="RENALASE"/>
    <property type="match status" value="1"/>
</dbReference>
<dbReference type="Proteomes" id="UP001283361">
    <property type="component" value="Unassembled WGS sequence"/>
</dbReference>
<organism evidence="2 3">
    <name type="scientific">Elysia crispata</name>
    <name type="common">lettuce slug</name>
    <dbReference type="NCBI Taxonomy" id="231223"/>
    <lineage>
        <taxon>Eukaryota</taxon>
        <taxon>Metazoa</taxon>
        <taxon>Spiralia</taxon>
        <taxon>Lophotrochozoa</taxon>
        <taxon>Mollusca</taxon>
        <taxon>Gastropoda</taxon>
        <taxon>Heterobranchia</taxon>
        <taxon>Euthyneura</taxon>
        <taxon>Panpulmonata</taxon>
        <taxon>Sacoglossa</taxon>
        <taxon>Placobranchoidea</taxon>
        <taxon>Plakobranchidae</taxon>
        <taxon>Elysia</taxon>
    </lineage>
</organism>
<dbReference type="Pfam" id="PF01593">
    <property type="entry name" value="Amino_oxidase"/>
    <property type="match status" value="1"/>
</dbReference>
<dbReference type="PANTHER" id="PTHR23357">
    <property type="entry name" value="RENALASE"/>
    <property type="match status" value="1"/>
</dbReference>
<evidence type="ECO:0000259" key="1">
    <source>
        <dbReference type="Pfam" id="PF01593"/>
    </source>
</evidence>
<dbReference type="Gene3D" id="3.50.50.60">
    <property type="entry name" value="FAD/NAD(P)-binding domain"/>
    <property type="match status" value="1"/>
</dbReference>
<dbReference type="GO" id="GO:0005576">
    <property type="term" value="C:extracellular region"/>
    <property type="evidence" value="ECO:0007669"/>
    <property type="project" value="TreeGrafter"/>
</dbReference>
<dbReference type="EMBL" id="JAWDGP010000795">
    <property type="protein sequence ID" value="KAK3797225.1"/>
    <property type="molecule type" value="Genomic_DNA"/>
</dbReference>
<evidence type="ECO:0000313" key="2">
    <source>
        <dbReference type="EMBL" id="KAK3797225.1"/>
    </source>
</evidence>
<dbReference type="Gene3D" id="3.90.660.10">
    <property type="match status" value="1"/>
</dbReference>
<gene>
    <name evidence="2" type="ORF">RRG08_030452</name>
</gene>
<dbReference type="InterPro" id="IPR036188">
    <property type="entry name" value="FAD/NAD-bd_sf"/>
</dbReference>
<protein>
    <recommendedName>
        <fullName evidence="1">Amine oxidase domain-containing protein</fullName>
    </recommendedName>
</protein>
<reference evidence="2" key="1">
    <citation type="journal article" date="2023" name="G3 (Bethesda)">
        <title>A reference genome for the long-term kleptoplast-retaining sea slug Elysia crispata morphotype clarki.</title>
        <authorList>
            <person name="Eastman K.E."/>
            <person name="Pendleton A.L."/>
            <person name="Shaikh M.A."/>
            <person name="Suttiyut T."/>
            <person name="Ogas R."/>
            <person name="Tomko P."/>
            <person name="Gavelis G."/>
            <person name="Widhalm J.R."/>
            <person name="Wisecaver J.H."/>
        </authorList>
    </citation>
    <scope>NUCLEOTIDE SEQUENCE</scope>
    <source>
        <strain evidence="2">ECLA1</strain>
    </source>
</reference>
<keyword evidence="3" id="KW-1185">Reference proteome</keyword>